<proteinExistence type="predicted"/>
<dbReference type="RefSeq" id="WP_034255284.1">
    <property type="nucleotide sequence ID" value="NZ_CP017298.1"/>
</dbReference>
<evidence type="ECO:0008006" key="4">
    <source>
        <dbReference type="Google" id="ProtNLM"/>
    </source>
</evidence>
<dbReference type="Pfam" id="PF11273">
    <property type="entry name" value="DUF3073"/>
    <property type="match status" value="1"/>
</dbReference>
<organism evidence="2 3">
    <name type="scientific">Pauljensenia hongkongensis</name>
    <dbReference type="NCBI Taxonomy" id="178339"/>
    <lineage>
        <taxon>Bacteria</taxon>
        <taxon>Bacillati</taxon>
        <taxon>Actinomycetota</taxon>
        <taxon>Actinomycetes</taxon>
        <taxon>Actinomycetales</taxon>
        <taxon>Actinomycetaceae</taxon>
        <taxon>Pauljensenia</taxon>
    </lineage>
</organism>
<dbReference type="InterPro" id="IPR021426">
    <property type="entry name" value="DUF3073"/>
</dbReference>
<name>A0A1D8B2N1_9ACTO</name>
<dbReference type="KEGG" id="phon:BH719_05570"/>
<feature type="region of interest" description="Disordered" evidence="1">
    <location>
        <begin position="72"/>
        <end position="94"/>
    </location>
</feature>
<evidence type="ECO:0000313" key="3">
    <source>
        <dbReference type="Proteomes" id="UP000095214"/>
    </source>
</evidence>
<evidence type="ECO:0000256" key="1">
    <source>
        <dbReference type="SAM" id="MobiDB-lite"/>
    </source>
</evidence>
<dbReference type="Proteomes" id="UP000095214">
    <property type="component" value="Chromosome"/>
</dbReference>
<sequence length="94" mass="10656">MGRGRQKAKQMKVARKLKYFSPDTDLDALQRELAPEDMYEEQGGDGADTDVDEPDEEYDLYAKYADFATVADEPDDIDPAQLDESFWTGKPSDK</sequence>
<dbReference type="AlphaFoldDB" id="A0A1D8B2N1"/>
<accession>A0A1D8B2N1</accession>
<gene>
    <name evidence="2" type="ORF">BH719_05570</name>
</gene>
<dbReference type="EMBL" id="CP017298">
    <property type="protein sequence ID" value="AOS47393.1"/>
    <property type="molecule type" value="Genomic_DNA"/>
</dbReference>
<feature type="compositionally biased region" description="Acidic residues" evidence="1">
    <location>
        <begin position="35"/>
        <end position="54"/>
    </location>
</feature>
<evidence type="ECO:0000313" key="2">
    <source>
        <dbReference type="EMBL" id="AOS47393.1"/>
    </source>
</evidence>
<dbReference type="STRING" id="178339.BH719_05570"/>
<keyword evidence="3" id="KW-1185">Reference proteome</keyword>
<feature type="region of interest" description="Disordered" evidence="1">
    <location>
        <begin position="31"/>
        <end position="54"/>
    </location>
</feature>
<reference evidence="2 3" key="1">
    <citation type="submission" date="2016-09" db="EMBL/GenBank/DDBJ databases">
        <title>Complete genome sequence of Actinomyces hongkongensis HKU8.</title>
        <authorList>
            <person name="Gao Y.-X."/>
            <person name="Zhou Y.-Y."/>
            <person name="Xie Y."/>
            <person name="Wang M."/>
            <person name="Wang S.-J."/>
            <person name="Shen S.-G."/>
        </authorList>
    </citation>
    <scope>NUCLEOTIDE SEQUENCE [LARGE SCALE GENOMIC DNA]</scope>
    <source>
        <strain evidence="2 3">HKU8</strain>
    </source>
</reference>
<dbReference type="OrthoDB" id="3217921at2"/>
<protein>
    <recommendedName>
        <fullName evidence="4">DUF3073 domain-containing protein</fullName>
    </recommendedName>
</protein>